<evidence type="ECO:0000256" key="1">
    <source>
        <dbReference type="ARBA" id="ARBA00004370"/>
    </source>
</evidence>
<evidence type="ECO:0000256" key="4">
    <source>
        <dbReference type="SAM" id="SignalP"/>
    </source>
</evidence>
<dbReference type="PANTHER" id="PTHR12815:SF42">
    <property type="entry name" value="BACTERIAL SURFACE ANTIGEN (D15) DOMAIN-CONTAINING PROTEIN"/>
    <property type="match status" value="1"/>
</dbReference>
<dbReference type="Gene3D" id="3.10.20.310">
    <property type="entry name" value="membrane protein fhac"/>
    <property type="match status" value="2"/>
</dbReference>
<dbReference type="GO" id="GO:0019867">
    <property type="term" value="C:outer membrane"/>
    <property type="evidence" value="ECO:0007669"/>
    <property type="project" value="InterPro"/>
</dbReference>
<dbReference type="InterPro" id="IPR010827">
    <property type="entry name" value="BamA/TamA_POTRA"/>
</dbReference>
<evidence type="ECO:0000313" key="8">
    <source>
        <dbReference type="Proteomes" id="UP000538566"/>
    </source>
</evidence>
<dbReference type="Gene3D" id="2.40.160.50">
    <property type="entry name" value="membrane protein fhac: a member of the omp85/tpsb transporter family"/>
    <property type="match status" value="1"/>
</dbReference>
<accession>A0A7W7AE15</accession>
<dbReference type="InterPro" id="IPR039910">
    <property type="entry name" value="D15-like"/>
</dbReference>
<sequence>MAFTARRSATLTVERPLVRVLAALIALALPSGHAFAQSMQADQELEALIPDSAVQDPEKWAQDTDAARSGAPPSTLIEEIEADTAMPDIPGMTIAWPDGSELPSIEPLSPDPDIEVAEQSTDEAVEALPGQQDADAPASVRLADADVSRVGKQVEVAFPSGKEAIAEEGQIVSRFAGLSSLKSFDDDEDNLAQIVRRARTDRETLQEVMRVYGYYDAQVYQTLGGLGESADGETAAPVDVEKVVVRYDVQPGPQYHVGKIALGDLAATGTDYEGLRGAFKLNTGDAINSDRIVAERLSLQTALGETGYAFAKVGDPDLLIDHERREGDLTVPVTPGGVYAFGKVNSSREKFLSSRHLQRISRFDPGDRFKRSEVDDLRQAILATGLVSSVTVDAREVASPAAGQPGVVDVDVKLTPAPLRTIAGLIGYSSGEGFRVEASWEHRNFFPPEGMVRVRAVAGTQEQLAGLTFRRNNFLTRDLVLNADLYARNQTSSAFEARTISFTAGLERQTTLLFQKPWVFAAGVEILATGERDAAAILANERRKTYFIGALPMRAAYDGSDNLLDPTRGFRVGLRVSPEISVLNGVRSSYGKAQLDASYYQPMGEKLVVAGRVRFGTIIGTDITNIAPSRRFYAGGGGSVRGYGYQLIGPRDTAGEPSGGRALSEFSLEARVKTGLLGGAVSLVPFVDAGAVDTTTTPRLRDLKIGAGIGLRYQTNFGPIRIDLGTPLNPSKGDSRIGVYVALGQAF</sequence>
<feature type="domain" description="Bacterial surface antigen (D15)" evidence="5">
    <location>
        <begin position="452"/>
        <end position="747"/>
    </location>
</feature>
<dbReference type="RefSeq" id="WP_246415782.1">
    <property type="nucleotide sequence ID" value="NZ_JACHOA010000007.1"/>
</dbReference>
<comment type="caution">
    <text evidence="7">The sequence shown here is derived from an EMBL/GenBank/DDBJ whole genome shotgun (WGS) entry which is preliminary data.</text>
</comment>
<evidence type="ECO:0000259" key="5">
    <source>
        <dbReference type="Pfam" id="PF01103"/>
    </source>
</evidence>
<feature type="domain" description="POTRA" evidence="6">
    <location>
        <begin position="270"/>
        <end position="336"/>
    </location>
</feature>
<name>A0A7W7AE15_9SPHN</name>
<evidence type="ECO:0000256" key="3">
    <source>
        <dbReference type="ARBA" id="ARBA00023136"/>
    </source>
</evidence>
<keyword evidence="4" id="KW-0732">Signal</keyword>
<proteinExistence type="predicted"/>
<dbReference type="AlphaFoldDB" id="A0A7W7AE15"/>
<dbReference type="InterPro" id="IPR000184">
    <property type="entry name" value="Bac_surfAg_D15"/>
</dbReference>
<evidence type="ECO:0000259" key="6">
    <source>
        <dbReference type="Pfam" id="PF07244"/>
    </source>
</evidence>
<dbReference type="Proteomes" id="UP000538566">
    <property type="component" value="Unassembled WGS sequence"/>
</dbReference>
<gene>
    <name evidence="7" type="ORF">GGR37_003573</name>
</gene>
<reference evidence="7 8" key="1">
    <citation type="submission" date="2020-08" db="EMBL/GenBank/DDBJ databases">
        <title>Genomic Encyclopedia of Type Strains, Phase IV (KMG-IV): sequencing the most valuable type-strain genomes for metagenomic binning, comparative biology and taxonomic classification.</title>
        <authorList>
            <person name="Goeker M."/>
        </authorList>
    </citation>
    <scope>NUCLEOTIDE SEQUENCE [LARGE SCALE GENOMIC DNA]</scope>
    <source>
        <strain evidence="7 8">DSM 17507</strain>
    </source>
</reference>
<organism evidence="7 8">
    <name type="scientific">Novosphingobium taihuense</name>
    <dbReference type="NCBI Taxonomy" id="260085"/>
    <lineage>
        <taxon>Bacteria</taxon>
        <taxon>Pseudomonadati</taxon>
        <taxon>Pseudomonadota</taxon>
        <taxon>Alphaproteobacteria</taxon>
        <taxon>Sphingomonadales</taxon>
        <taxon>Sphingomonadaceae</taxon>
        <taxon>Novosphingobium</taxon>
    </lineage>
</organism>
<feature type="signal peptide" evidence="4">
    <location>
        <begin position="1"/>
        <end position="36"/>
    </location>
</feature>
<dbReference type="Pfam" id="PF01103">
    <property type="entry name" value="Omp85"/>
    <property type="match status" value="1"/>
</dbReference>
<dbReference type="PANTHER" id="PTHR12815">
    <property type="entry name" value="SORTING AND ASSEMBLY MACHINERY SAMM50 PROTEIN FAMILY MEMBER"/>
    <property type="match status" value="1"/>
</dbReference>
<protein>
    <submittedName>
        <fullName evidence="7">Translocation and assembly module TamA</fullName>
    </submittedName>
</protein>
<keyword evidence="3" id="KW-0472">Membrane</keyword>
<evidence type="ECO:0000256" key="2">
    <source>
        <dbReference type="ARBA" id="ARBA00022452"/>
    </source>
</evidence>
<comment type="subcellular location">
    <subcellularLocation>
        <location evidence="1">Membrane</location>
    </subcellularLocation>
</comment>
<dbReference type="Pfam" id="PF07244">
    <property type="entry name" value="POTRA"/>
    <property type="match status" value="1"/>
</dbReference>
<keyword evidence="2" id="KW-0812">Transmembrane</keyword>
<keyword evidence="8" id="KW-1185">Reference proteome</keyword>
<evidence type="ECO:0000313" key="7">
    <source>
        <dbReference type="EMBL" id="MBB4615283.1"/>
    </source>
</evidence>
<dbReference type="EMBL" id="JACHOA010000007">
    <property type="protein sequence ID" value="MBB4615283.1"/>
    <property type="molecule type" value="Genomic_DNA"/>
</dbReference>
<keyword evidence="2" id="KW-1134">Transmembrane beta strand</keyword>
<feature type="chain" id="PRO_5031127369" evidence="4">
    <location>
        <begin position="37"/>
        <end position="747"/>
    </location>
</feature>